<dbReference type="InterPro" id="IPR006575">
    <property type="entry name" value="RWD_dom"/>
</dbReference>
<evidence type="ECO:0000313" key="4">
    <source>
        <dbReference type="EMBL" id="GAO51097.1"/>
    </source>
</evidence>
<gene>
    <name evidence="4" type="ORF">G7K_5208-t1</name>
</gene>
<feature type="compositionally biased region" description="Low complexity" evidence="2">
    <location>
        <begin position="44"/>
        <end position="67"/>
    </location>
</feature>
<dbReference type="Gene3D" id="3.10.110.10">
    <property type="entry name" value="Ubiquitin Conjugating Enzyme"/>
    <property type="match status" value="1"/>
</dbReference>
<dbReference type="Proteomes" id="UP000033140">
    <property type="component" value="Unassembled WGS sequence"/>
</dbReference>
<dbReference type="SMART" id="SM00591">
    <property type="entry name" value="RWD"/>
    <property type="match status" value="1"/>
</dbReference>
<dbReference type="OMA" id="NGAMEIG"/>
<feature type="compositionally biased region" description="Polar residues" evidence="2">
    <location>
        <begin position="270"/>
        <end position="284"/>
    </location>
</feature>
<dbReference type="InterPro" id="IPR032378">
    <property type="entry name" value="ZC3H15/TMA46_C"/>
</dbReference>
<dbReference type="EMBL" id="BACD03000041">
    <property type="protein sequence ID" value="GAO51097.1"/>
    <property type="molecule type" value="Genomic_DNA"/>
</dbReference>
<reference evidence="4 5" key="1">
    <citation type="journal article" date="2011" name="J. Gen. Appl. Microbiol.">
        <title>Draft genome sequencing of the enigmatic yeast Saitoella complicata.</title>
        <authorList>
            <person name="Nishida H."/>
            <person name="Hamamoto M."/>
            <person name="Sugiyama J."/>
        </authorList>
    </citation>
    <scope>NUCLEOTIDE SEQUENCE [LARGE SCALE GENOMIC DNA]</scope>
    <source>
        <strain evidence="4 5">NRRL Y-17804</strain>
    </source>
</reference>
<feature type="compositionally biased region" description="Low complexity" evidence="2">
    <location>
        <begin position="320"/>
        <end position="331"/>
    </location>
</feature>
<dbReference type="InterPro" id="IPR040213">
    <property type="entry name" value="GIR2-like"/>
</dbReference>
<feature type="compositionally biased region" description="Low complexity" evidence="2">
    <location>
        <begin position="404"/>
        <end position="417"/>
    </location>
</feature>
<comment type="caution">
    <text evidence="4">The sequence shown here is derived from an EMBL/GenBank/DDBJ whole genome shotgun (WGS) entry which is preliminary data.</text>
</comment>
<name>A0A0E9NMI9_SAICN</name>
<feature type="coiled-coil region" evidence="1">
    <location>
        <begin position="647"/>
        <end position="674"/>
    </location>
</feature>
<feature type="region of interest" description="Disordered" evidence="2">
    <location>
        <begin position="1"/>
        <end position="127"/>
    </location>
</feature>
<dbReference type="PROSITE" id="PS50908">
    <property type="entry name" value="RWD"/>
    <property type="match status" value="1"/>
</dbReference>
<protein>
    <recommendedName>
        <fullName evidence="3">RWD domain-containing protein</fullName>
    </recommendedName>
</protein>
<evidence type="ECO:0000256" key="1">
    <source>
        <dbReference type="SAM" id="Coils"/>
    </source>
</evidence>
<feature type="compositionally biased region" description="Low complexity" evidence="2">
    <location>
        <begin position="382"/>
        <end position="392"/>
    </location>
</feature>
<dbReference type="PANTHER" id="PTHR12292">
    <property type="entry name" value="RWD DOMAIN-CONTAINING PROTEIN"/>
    <property type="match status" value="1"/>
</dbReference>
<dbReference type="STRING" id="698492.A0A0E9NMI9"/>
<dbReference type="SUPFAM" id="SSF54495">
    <property type="entry name" value="UBC-like"/>
    <property type="match status" value="1"/>
</dbReference>
<proteinExistence type="predicted"/>
<feature type="region of interest" description="Disordered" evidence="2">
    <location>
        <begin position="563"/>
        <end position="622"/>
    </location>
</feature>
<dbReference type="InterPro" id="IPR016135">
    <property type="entry name" value="UBQ-conjugating_enzyme/RWD"/>
</dbReference>
<feature type="compositionally biased region" description="Low complexity" evidence="2">
    <location>
        <begin position="257"/>
        <end position="269"/>
    </location>
</feature>
<feature type="compositionally biased region" description="Acidic residues" evidence="2">
    <location>
        <begin position="600"/>
        <end position="620"/>
    </location>
</feature>
<accession>A0A0E9NMI9</accession>
<feature type="domain" description="RWD" evidence="3">
    <location>
        <begin position="534"/>
        <end position="657"/>
    </location>
</feature>
<feature type="compositionally biased region" description="Basic and acidic residues" evidence="2">
    <location>
        <begin position="494"/>
        <end position="510"/>
    </location>
</feature>
<sequence>MESTSLEEVTTSENTVTSLALPVNGSRPGTPVMQGASRLPRRITSLSSLKTSPSLLPRPSSSLQTRRAPSALAIARSAGQTPPRIRHVASVSHLRRRSPSPTSTTDSEHDDDDEDDGRSTGAMTPFSLSCAAEQRLRVAQKRLHAMNARLEQARSTLFVPTGERMRSVSANGAMEIGNGSRPSSAGAGMRGSLRLRSVTEATGVDEISGDTTPKAVTGKSEGTTPEDMRRLAGDLRNLRERMLSGSRRLSAAPICPSSPARSSTASPTPNVLSPTVSGRRSSLSPLAPAPRRPGTASPTQRVLSPPGRLMSASPLIGARSTSLSSASSQNSTPRRPSLIHRTSSGSTIPLSRRNSSSPSLLIHPRSAEGTPRRPSSQSQTKNGNGNDDLLNLFPAPPPMRRGDSAVSTMSAATSTRSEYFTPTDEYPSPSFESLLAPTSTHAPRRPGGSDEGYDSVPPTPQTLPGLPSSSTSELEGPLKALLARVEEASEVVEDGGRELVERPNPEKSRELTPPPTPQSDTITMSEENKAEQEQELEVLQSIYPEELELHSDQHFVITLPLNDLTSSPNPPSAVLEVRYTPDYPSDSLPELKVGSIPNEREEDEDEDEDENKQDDPEFDDSDYRVLEGKLKEVGEENMGMAMVFTLCSTLQEEAANLLTQKHEAQLAAEAARRQAIEDAEMEKFRGTVVTPERFLAWKAKFDVEMAALRAAEKKAAEEKALGRGARNNANPKKLTGKELFETNKDLIASDAQYLEEGDVEVDLSQFERVKIRDEEEEEERLAFSDDEDEGGKKGKKKYLHSDLLCVSNYCAHRPLA</sequence>
<evidence type="ECO:0000259" key="3">
    <source>
        <dbReference type="PROSITE" id="PS50908"/>
    </source>
</evidence>
<organism evidence="4 5">
    <name type="scientific">Saitoella complicata (strain BCRC 22490 / CBS 7301 / JCM 7358 / NBRC 10748 / NRRL Y-17804)</name>
    <dbReference type="NCBI Taxonomy" id="698492"/>
    <lineage>
        <taxon>Eukaryota</taxon>
        <taxon>Fungi</taxon>
        <taxon>Dikarya</taxon>
        <taxon>Ascomycota</taxon>
        <taxon>Taphrinomycotina</taxon>
        <taxon>Taphrinomycotina incertae sedis</taxon>
        <taxon>Saitoella</taxon>
    </lineage>
</organism>
<feature type="region of interest" description="Disordered" evidence="2">
    <location>
        <begin position="774"/>
        <end position="795"/>
    </location>
</feature>
<feature type="compositionally biased region" description="Low complexity" evidence="2">
    <location>
        <begin position="1"/>
        <end position="19"/>
    </location>
</feature>
<dbReference type="Pfam" id="PF05773">
    <property type="entry name" value="RWD"/>
    <property type="match status" value="1"/>
</dbReference>
<dbReference type="CDD" id="cd23823">
    <property type="entry name" value="RWD_GCN2"/>
    <property type="match status" value="1"/>
</dbReference>
<reference evidence="4 5" key="2">
    <citation type="journal article" date="2014" name="J. Gen. Appl. Microbiol.">
        <title>The early diverging ascomycetous budding yeast Saitoella complicata has three histone deacetylases belonging to the Clr6, Hos2, and Rpd3 lineages.</title>
        <authorList>
            <person name="Nishida H."/>
            <person name="Matsumoto T."/>
            <person name="Kondo S."/>
            <person name="Hamamoto M."/>
            <person name="Yoshikawa H."/>
        </authorList>
    </citation>
    <scope>NUCLEOTIDE SEQUENCE [LARGE SCALE GENOMIC DNA]</scope>
    <source>
        <strain evidence="4 5">NRRL Y-17804</strain>
    </source>
</reference>
<keyword evidence="1" id="KW-0175">Coiled coil</keyword>
<keyword evidence="5" id="KW-1185">Reference proteome</keyword>
<dbReference type="AlphaFoldDB" id="A0A0E9NMI9"/>
<dbReference type="Pfam" id="PF16543">
    <property type="entry name" value="DFRP_C"/>
    <property type="match status" value="1"/>
</dbReference>
<feature type="compositionally biased region" description="Acidic residues" evidence="2">
    <location>
        <begin position="774"/>
        <end position="789"/>
    </location>
</feature>
<evidence type="ECO:0000313" key="5">
    <source>
        <dbReference type="Proteomes" id="UP000033140"/>
    </source>
</evidence>
<feature type="compositionally biased region" description="Low complexity" evidence="2">
    <location>
        <begin position="349"/>
        <end position="361"/>
    </location>
</feature>
<feature type="region of interest" description="Disordered" evidence="2">
    <location>
        <begin position="201"/>
        <end position="229"/>
    </location>
</feature>
<evidence type="ECO:0000256" key="2">
    <source>
        <dbReference type="SAM" id="MobiDB-lite"/>
    </source>
</evidence>
<reference evidence="4 5" key="3">
    <citation type="journal article" date="2015" name="Genome Announc.">
        <title>Draft Genome Sequence of the Archiascomycetous Yeast Saitoella complicata.</title>
        <authorList>
            <person name="Yamauchi K."/>
            <person name="Kondo S."/>
            <person name="Hamamoto M."/>
            <person name="Takahashi Y."/>
            <person name="Ogura Y."/>
            <person name="Hayashi T."/>
            <person name="Nishida H."/>
        </authorList>
    </citation>
    <scope>NUCLEOTIDE SEQUENCE [LARGE SCALE GENOMIC DNA]</scope>
    <source>
        <strain evidence="4 5">NRRL Y-17804</strain>
    </source>
</reference>
<feature type="region of interest" description="Disordered" evidence="2">
    <location>
        <begin position="244"/>
        <end position="534"/>
    </location>
</feature>